<reference evidence="2 3" key="1">
    <citation type="submission" date="2016-10" db="EMBL/GenBank/DDBJ databases">
        <authorList>
            <person name="de Groot N.N."/>
        </authorList>
    </citation>
    <scope>NUCLEOTIDE SEQUENCE [LARGE SCALE GENOMIC DNA]</scope>
    <source>
        <strain evidence="2 3">DSM 9990</strain>
    </source>
</reference>
<dbReference type="EMBL" id="FOUU01000004">
    <property type="protein sequence ID" value="SFM82425.1"/>
    <property type="molecule type" value="Genomic_DNA"/>
</dbReference>
<accession>A0A1I4U0L2</accession>
<dbReference type="Gene3D" id="3.30.700.10">
    <property type="entry name" value="Glycoprotein, Type 4 Pilin"/>
    <property type="match status" value="1"/>
</dbReference>
<dbReference type="InterPro" id="IPR012902">
    <property type="entry name" value="N_methyl_site"/>
</dbReference>
<sequence>MKNLQSGGFTLVELMIVVGIIAILTAVAMIPFNYYKNKARSKDLVGFARACVMEARVSCDTNPDADLSGLSACNFSGTGPHLTSVRVSGDGSCDSFTATAEGVTESGQTCSSLCTFETGEIYCSAPVCG</sequence>
<dbReference type="SUPFAM" id="SSF54523">
    <property type="entry name" value="Pili subunits"/>
    <property type="match status" value="1"/>
</dbReference>
<keyword evidence="1" id="KW-0472">Membrane</keyword>
<dbReference type="NCBIfam" id="TIGR02532">
    <property type="entry name" value="IV_pilin_GFxxxE"/>
    <property type="match status" value="1"/>
</dbReference>
<gene>
    <name evidence="2" type="ORF">SAMN05660836_01625</name>
</gene>
<protein>
    <submittedName>
        <fullName evidence="2">Prepilin peptidase dependent protein D</fullName>
    </submittedName>
</protein>
<dbReference type="PROSITE" id="PS00409">
    <property type="entry name" value="PROKAR_NTER_METHYL"/>
    <property type="match status" value="1"/>
</dbReference>
<organism evidence="2 3">
    <name type="scientific">Thermodesulforhabdus norvegica</name>
    <dbReference type="NCBI Taxonomy" id="39841"/>
    <lineage>
        <taxon>Bacteria</taxon>
        <taxon>Pseudomonadati</taxon>
        <taxon>Thermodesulfobacteriota</taxon>
        <taxon>Syntrophobacteria</taxon>
        <taxon>Syntrophobacterales</taxon>
        <taxon>Thermodesulforhabdaceae</taxon>
        <taxon>Thermodesulforhabdus</taxon>
    </lineage>
</organism>
<dbReference type="AlphaFoldDB" id="A0A1I4U0L2"/>
<dbReference type="RefSeq" id="WP_093394871.1">
    <property type="nucleotide sequence ID" value="NZ_FOUU01000004.1"/>
</dbReference>
<dbReference type="STRING" id="39841.SAMN05660836_01625"/>
<dbReference type="OrthoDB" id="5431897at2"/>
<dbReference type="Proteomes" id="UP000199611">
    <property type="component" value="Unassembled WGS sequence"/>
</dbReference>
<name>A0A1I4U0L2_9BACT</name>
<keyword evidence="3" id="KW-1185">Reference proteome</keyword>
<keyword evidence="1" id="KW-1133">Transmembrane helix</keyword>
<dbReference type="Pfam" id="PF07963">
    <property type="entry name" value="N_methyl"/>
    <property type="match status" value="1"/>
</dbReference>
<proteinExistence type="predicted"/>
<dbReference type="InterPro" id="IPR045584">
    <property type="entry name" value="Pilin-like"/>
</dbReference>
<keyword evidence="1" id="KW-0812">Transmembrane</keyword>
<feature type="transmembrane region" description="Helical" evidence="1">
    <location>
        <begin position="12"/>
        <end position="32"/>
    </location>
</feature>
<evidence type="ECO:0000256" key="1">
    <source>
        <dbReference type="SAM" id="Phobius"/>
    </source>
</evidence>
<evidence type="ECO:0000313" key="3">
    <source>
        <dbReference type="Proteomes" id="UP000199611"/>
    </source>
</evidence>
<evidence type="ECO:0000313" key="2">
    <source>
        <dbReference type="EMBL" id="SFM82425.1"/>
    </source>
</evidence>